<accession>A0ABM8TAS6</accession>
<organism evidence="1 2">
    <name type="scientific">Cupriavidus numazuensis</name>
    <dbReference type="NCBI Taxonomy" id="221992"/>
    <lineage>
        <taxon>Bacteria</taxon>
        <taxon>Pseudomonadati</taxon>
        <taxon>Pseudomonadota</taxon>
        <taxon>Betaproteobacteria</taxon>
        <taxon>Burkholderiales</taxon>
        <taxon>Burkholderiaceae</taxon>
        <taxon>Cupriavidus</taxon>
    </lineage>
</organism>
<sequence length="101" mass="10946">MTSVIDLAAYRARRARKGVGAQPRPPDCPGDDLIQLQHQPGGSYRAQITGIYAEEPDIAIEVMVDAIKQLAIGSPASAIETMAEAIRHLAELKRKSRARPV</sequence>
<dbReference type="EMBL" id="CAJPVI010000002">
    <property type="protein sequence ID" value="CAG2132265.1"/>
    <property type="molecule type" value="Genomic_DNA"/>
</dbReference>
<protein>
    <submittedName>
        <fullName evidence="1">Uncharacterized protein</fullName>
    </submittedName>
</protein>
<gene>
    <name evidence="1" type="ORF">LMG26411_00585</name>
</gene>
<dbReference type="Proteomes" id="UP000672657">
    <property type="component" value="Unassembled WGS sequence"/>
</dbReference>
<comment type="caution">
    <text evidence="1">The sequence shown here is derived from an EMBL/GenBank/DDBJ whole genome shotgun (WGS) entry which is preliminary data.</text>
</comment>
<dbReference type="RefSeq" id="WP_211951801.1">
    <property type="nucleotide sequence ID" value="NZ_CAJPVI010000002.1"/>
</dbReference>
<name>A0ABM8TAS6_9BURK</name>
<keyword evidence="2" id="KW-1185">Reference proteome</keyword>
<evidence type="ECO:0000313" key="2">
    <source>
        <dbReference type="Proteomes" id="UP000672657"/>
    </source>
</evidence>
<reference evidence="1 2" key="1">
    <citation type="submission" date="2021-03" db="EMBL/GenBank/DDBJ databases">
        <authorList>
            <person name="Peeters C."/>
        </authorList>
    </citation>
    <scope>NUCLEOTIDE SEQUENCE [LARGE SCALE GENOMIC DNA]</scope>
    <source>
        <strain evidence="1 2">LMG 26411</strain>
    </source>
</reference>
<evidence type="ECO:0000313" key="1">
    <source>
        <dbReference type="EMBL" id="CAG2132265.1"/>
    </source>
</evidence>
<proteinExistence type="predicted"/>